<dbReference type="GeneID" id="110980331"/>
<reference evidence="3 4" key="1">
    <citation type="submission" date="2025-04" db="UniProtKB">
        <authorList>
            <consortium name="RefSeq"/>
        </authorList>
    </citation>
    <scope>IDENTIFICATION</scope>
</reference>
<name>A0A8B7YJM0_ACAPL</name>
<evidence type="ECO:0000313" key="4">
    <source>
        <dbReference type="RefSeq" id="XP_022092611.1"/>
    </source>
</evidence>
<sequence>MSTTKFFTSGSAATWEKMLGLYGNVMELKASSIKKPGGKKELLDLDKWYQEKLPKLIQERDPKYITHEEITKLMKWKLTRGKFRPRLYDMVQSNKPELVESASKAAFKSLPNLTKALKELTVLSAVGPATASAILAAGAPQHAAFMADESMLPIPGLAPLKYTAAQYEQYTAEVSACVKRLNKEDPSRQWTPHRVELALWTHCMASKLQPSLLDQLNAGEKRKAADNGSSDSTKRGKRGDK</sequence>
<feature type="region of interest" description="Disordered" evidence="1">
    <location>
        <begin position="214"/>
        <end position="241"/>
    </location>
</feature>
<accession>A0A8B7YJM0</accession>
<dbReference type="Proteomes" id="UP000694845">
    <property type="component" value="Unplaced"/>
</dbReference>
<proteinExistence type="predicted"/>
<dbReference type="KEGG" id="aplc:110980331"/>
<dbReference type="AlphaFoldDB" id="A0A8B7YJM0"/>
<evidence type="ECO:0000256" key="1">
    <source>
        <dbReference type="SAM" id="MobiDB-lite"/>
    </source>
</evidence>
<dbReference type="OrthoDB" id="8249012at2759"/>
<dbReference type="OMA" id="APYMADE"/>
<evidence type="ECO:0000313" key="3">
    <source>
        <dbReference type="RefSeq" id="XP_022092610.1"/>
    </source>
</evidence>
<keyword evidence="2" id="KW-1185">Reference proteome</keyword>
<dbReference type="RefSeq" id="XP_022092610.1">
    <property type="nucleotide sequence ID" value="XM_022236918.1"/>
</dbReference>
<protein>
    <submittedName>
        <fullName evidence="3 4">Uncharacterized protein LOC110980331</fullName>
    </submittedName>
</protein>
<organism evidence="2 3">
    <name type="scientific">Acanthaster planci</name>
    <name type="common">Crown-of-thorns starfish</name>
    <dbReference type="NCBI Taxonomy" id="133434"/>
    <lineage>
        <taxon>Eukaryota</taxon>
        <taxon>Metazoa</taxon>
        <taxon>Echinodermata</taxon>
        <taxon>Eleutherozoa</taxon>
        <taxon>Asterozoa</taxon>
        <taxon>Asteroidea</taxon>
        <taxon>Valvatacea</taxon>
        <taxon>Valvatida</taxon>
        <taxon>Acanthasteridae</taxon>
        <taxon>Acanthaster</taxon>
    </lineage>
</organism>
<dbReference type="PANTHER" id="PTHR21521">
    <property type="entry name" value="AMUN, ISOFORM A"/>
    <property type="match status" value="1"/>
</dbReference>
<gene>
    <name evidence="3 4" type="primary">LOC110980331</name>
</gene>
<dbReference type="PANTHER" id="PTHR21521:SF0">
    <property type="entry name" value="AMUN, ISOFORM A"/>
    <property type="match status" value="1"/>
</dbReference>
<evidence type="ECO:0000313" key="2">
    <source>
        <dbReference type="Proteomes" id="UP000694845"/>
    </source>
</evidence>
<dbReference type="RefSeq" id="XP_022092611.1">
    <property type="nucleotide sequence ID" value="XM_022236919.1"/>
</dbReference>